<feature type="chain" id="PRO_5035806895" description="Phytocyanin domain-containing protein" evidence="1">
    <location>
        <begin position="24"/>
        <end position="179"/>
    </location>
</feature>
<dbReference type="Gene3D" id="2.60.40.420">
    <property type="entry name" value="Cupredoxins - blue copper proteins"/>
    <property type="match status" value="1"/>
</dbReference>
<feature type="signal peptide" evidence="1">
    <location>
        <begin position="1"/>
        <end position="23"/>
    </location>
</feature>
<accession>A0A8S0PRF1</accession>
<comment type="caution">
    <text evidence="2">The sequence shown here is derived from an EMBL/GenBank/DDBJ whole genome shotgun (WGS) entry which is preliminary data.</text>
</comment>
<evidence type="ECO:0000313" key="2">
    <source>
        <dbReference type="EMBL" id="CAA2955328.1"/>
    </source>
</evidence>
<evidence type="ECO:0000313" key="3">
    <source>
        <dbReference type="Proteomes" id="UP000594638"/>
    </source>
</evidence>
<sequence length="179" mass="19842">MATLKNIFLFSIVAFLLCVLFEAREFVVGGENNLWAVPSSVDEFNKWAKKTHFQIGDSLVLNGAEEHCQKGQKLEVMVLSDKHRSDHQSMARAPSLHHHSHHYHALAPALTNGSIGLKAAEGFICGCISIAARMRPELSLYTVPTNYLDMPENQAASLPGQDASRTWPVHRAQKLPDIT</sequence>
<dbReference type="Gramene" id="OE9A063708T1">
    <property type="protein sequence ID" value="OE9A063708C1"/>
    <property type="gene ID" value="OE9A063708"/>
</dbReference>
<dbReference type="Proteomes" id="UP000594638">
    <property type="component" value="Unassembled WGS sequence"/>
</dbReference>
<reference evidence="2 3" key="1">
    <citation type="submission" date="2019-12" db="EMBL/GenBank/DDBJ databases">
        <authorList>
            <person name="Alioto T."/>
            <person name="Alioto T."/>
            <person name="Gomez Garrido J."/>
        </authorList>
    </citation>
    <scope>NUCLEOTIDE SEQUENCE [LARGE SCALE GENOMIC DNA]</scope>
</reference>
<gene>
    <name evidence="2" type="ORF">OLEA9_A063708</name>
</gene>
<dbReference type="SUPFAM" id="SSF49503">
    <property type="entry name" value="Cupredoxins"/>
    <property type="match status" value="1"/>
</dbReference>
<dbReference type="EMBL" id="CACTIH010000146">
    <property type="protein sequence ID" value="CAA2955328.1"/>
    <property type="molecule type" value="Genomic_DNA"/>
</dbReference>
<name>A0A8S0PRF1_OLEEU</name>
<keyword evidence="3" id="KW-1185">Reference proteome</keyword>
<dbReference type="AlphaFoldDB" id="A0A8S0PRF1"/>
<evidence type="ECO:0000256" key="1">
    <source>
        <dbReference type="SAM" id="SignalP"/>
    </source>
</evidence>
<dbReference type="OrthoDB" id="1937044at2759"/>
<keyword evidence="1" id="KW-0732">Signal</keyword>
<protein>
    <recommendedName>
        <fullName evidence="4">Phytocyanin domain-containing protein</fullName>
    </recommendedName>
</protein>
<organism evidence="2 3">
    <name type="scientific">Olea europaea subsp. europaea</name>
    <dbReference type="NCBI Taxonomy" id="158383"/>
    <lineage>
        <taxon>Eukaryota</taxon>
        <taxon>Viridiplantae</taxon>
        <taxon>Streptophyta</taxon>
        <taxon>Embryophyta</taxon>
        <taxon>Tracheophyta</taxon>
        <taxon>Spermatophyta</taxon>
        <taxon>Magnoliopsida</taxon>
        <taxon>eudicotyledons</taxon>
        <taxon>Gunneridae</taxon>
        <taxon>Pentapetalae</taxon>
        <taxon>asterids</taxon>
        <taxon>lamiids</taxon>
        <taxon>Lamiales</taxon>
        <taxon>Oleaceae</taxon>
        <taxon>Oleeae</taxon>
        <taxon>Olea</taxon>
    </lineage>
</organism>
<dbReference type="InterPro" id="IPR008972">
    <property type="entry name" value="Cupredoxin"/>
</dbReference>
<proteinExistence type="predicted"/>
<evidence type="ECO:0008006" key="4">
    <source>
        <dbReference type="Google" id="ProtNLM"/>
    </source>
</evidence>